<reference evidence="2" key="1">
    <citation type="submission" date="2023-05" db="EMBL/GenBank/DDBJ databases">
        <title>Draft genome of Pseudofrankia sp. BMG5.37.</title>
        <authorList>
            <person name="Gtari M."/>
            <person name="Ghodhbane F."/>
            <person name="Sbissi I."/>
        </authorList>
    </citation>
    <scope>NUCLEOTIDE SEQUENCE [LARGE SCALE GENOMIC DNA]</scope>
    <source>
        <strain evidence="2">BMG 814</strain>
    </source>
</reference>
<evidence type="ECO:0000313" key="2">
    <source>
        <dbReference type="Proteomes" id="UP001233673"/>
    </source>
</evidence>
<organism evidence="1 2">
    <name type="scientific">Blastococcus carthaginiensis</name>
    <dbReference type="NCBI Taxonomy" id="3050034"/>
    <lineage>
        <taxon>Bacteria</taxon>
        <taxon>Bacillati</taxon>
        <taxon>Actinomycetota</taxon>
        <taxon>Actinomycetes</taxon>
        <taxon>Geodermatophilales</taxon>
        <taxon>Geodermatophilaceae</taxon>
        <taxon>Blastococcus</taxon>
    </lineage>
</organism>
<keyword evidence="1" id="KW-0223">Dioxygenase</keyword>
<sequence length="288" mass="30421">MAERPTAAEAAASLRDDGFVVLRGGAAGQVRQLADDLATLSEQAAASRDDGSACPSGWHGTDGSLWSADRRALTQLQLTYRTSAAMLSVACEPQVLNVLEHVLGPAIELFGEGQAFVKAPESGTEKHWHQDEAFFRHAGPGQFAALVYVQDTTVESGALHVVPGSHLGGLRPHDDSDSHLALDVRTSDAVAVEGAAGDILIFGGLLLHGSPGNRSGRWRHAAVNRYRRAGDHVTETGTTASTMHPVDVPFGAPGSGAGHEGLLVRGTRPLRDAPGWAWPVWQQRVFPA</sequence>
<dbReference type="EMBL" id="JASNFN010000004">
    <property type="protein sequence ID" value="MDP5182331.1"/>
    <property type="molecule type" value="Genomic_DNA"/>
</dbReference>
<dbReference type="PANTHER" id="PTHR20883">
    <property type="entry name" value="PHYTANOYL-COA DIOXYGENASE DOMAIN CONTAINING 1"/>
    <property type="match status" value="1"/>
</dbReference>
<keyword evidence="1" id="KW-0560">Oxidoreductase</keyword>
<dbReference type="InterPro" id="IPR008775">
    <property type="entry name" value="Phytyl_CoA_dOase-like"/>
</dbReference>
<gene>
    <name evidence="1" type="ORF">QOZ88_06745</name>
</gene>
<dbReference type="RefSeq" id="WP_305999024.1">
    <property type="nucleotide sequence ID" value="NZ_JASNFN010000004.1"/>
</dbReference>
<dbReference type="Gene3D" id="2.60.120.620">
    <property type="entry name" value="q2cbj1_9rhob like domain"/>
    <property type="match status" value="1"/>
</dbReference>
<evidence type="ECO:0000313" key="1">
    <source>
        <dbReference type="EMBL" id="MDP5182331.1"/>
    </source>
</evidence>
<name>A0ABT9I9U1_9ACTN</name>
<dbReference type="Pfam" id="PF05721">
    <property type="entry name" value="PhyH"/>
    <property type="match status" value="1"/>
</dbReference>
<dbReference type="SUPFAM" id="SSF51197">
    <property type="entry name" value="Clavaminate synthase-like"/>
    <property type="match status" value="1"/>
</dbReference>
<accession>A0ABT9I9U1</accession>
<dbReference type="Proteomes" id="UP001233673">
    <property type="component" value="Unassembled WGS sequence"/>
</dbReference>
<dbReference type="GO" id="GO:0051213">
    <property type="term" value="F:dioxygenase activity"/>
    <property type="evidence" value="ECO:0007669"/>
    <property type="project" value="UniProtKB-KW"/>
</dbReference>
<keyword evidence="2" id="KW-1185">Reference proteome</keyword>
<proteinExistence type="predicted"/>
<dbReference type="PANTHER" id="PTHR20883:SF48">
    <property type="entry name" value="ECTOINE DIOXYGENASE"/>
    <property type="match status" value="1"/>
</dbReference>
<comment type="caution">
    <text evidence="1">The sequence shown here is derived from an EMBL/GenBank/DDBJ whole genome shotgun (WGS) entry which is preliminary data.</text>
</comment>
<protein>
    <submittedName>
        <fullName evidence="1">Phytanoyl-CoA dioxygenase family protein</fullName>
    </submittedName>
</protein>